<dbReference type="EMBL" id="JAZDDF010000060">
    <property type="protein sequence ID" value="MEE1974319.1"/>
    <property type="molecule type" value="Genomic_DNA"/>
</dbReference>
<organism evidence="5 6">
    <name type="scientific">Maribacter flavus</name>
    <dbReference type="NCBI Taxonomy" id="1658664"/>
    <lineage>
        <taxon>Bacteria</taxon>
        <taxon>Pseudomonadati</taxon>
        <taxon>Bacteroidota</taxon>
        <taxon>Flavobacteriia</taxon>
        <taxon>Flavobacteriales</taxon>
        <taxon>Flavobacteriaceae</taxon>
        <taxon>Maribacter</taxon>
    </lineage>
</organism>
<comment type="caution">
    <text evidence="5">The sequence shown here is derived from an EMBL/GenBank/DDBJ whole genome shotgun (WGS) entry which is preliminary data.</text>
</comment>
<evidence type="ECO:0000313" key="6">
    <source>
        <dbReference type="Proteomes" id="UP001343698"/>
    </source>
</evidence>
<dbReference type="InterPro" id="IPR004107">
    <property type="entry name" value="Integrase_SAM-like_N"/>
</dbReference>
<sequence length="73" mass="8661">MAYENDLIAFKEFCIENYEEDDLTSIHYREIRNWIVDLVNGGVSNRSVNRKVSSLKSFYNFLQKIEEIDINPL</sequence>
<accession>A0ABU7IMW5</accession>
<proteinExistence type="predicted"/>
<dbReference type="InterPro" id="IPR044068">
    <property type="entry name" value="CB"/>
</dbReference>
<evidence type="ECO:0000256" key="2">
    <source>
        <dbReference type="ARBA" id="ARBA00023125"/>
    </source>
</evidence>
<protein>
    <submittedName>
        <fullName evidence="5">Site-specific integrase</fullName>
    </submittedName>
</protein>
<evidence type="ECO:0000259" key="4">
    <source>
        <dbReference type="PROSITE" id="PS51900"/>
    </source>
</evidence>
<dbReference type="Gene3D" id="1.10.150.130">
    <property type="match status" value="1"/>
</dbReference>
<feature type="non-terminal residue" evidence="5">
    <location>
        <position position="73"/>
    </location>
</feature>
<dbReference type="InterPro" id="IPR010998">
    <property type="entry name" value="Integrase_recombinase_N"/>
</dbReference>
<dbReference type="RefSeq" id="WP_330072539.1">
    <property type="nucleotide sequence ID" value="NZ_JAZDDF010000060.1"/>
</dbReference>
<dbReference type="Pfam" id="PF02899">
    <property type="entry name" value="Phage_int_SAM_1"/>
    <property type="match status" value="1"/>
</dbReference>
<evidence type="ECO:0000256" key="1">
    <source>
        <dbReference type="ARBA" id="ARBA00022908"/>
    </source>
</evidence>
<reference evidence="5 6" key="1">
    <citation type="submission" date="2024-01" db="EMBL/GenBank/DDBJ databases">
        <title>Maribacter spp. originated from different algae showed divergent polysaccharides utilization ability.</title>
        <authorList>
            <person name="Wang H."/>
            <person name="Wu Y."/>
        </authorList>
    </citation>
    <scope>NUCLEOTIDE SEQUENCE [LARGE SCALE GENOMIC DNA]</scope>
    <source>
        <strain evidence="5 6">KPT27_14</strain>
    </source>
</reference>
<evidence type="ECO:0000256" key="3">
    <source>
        <dbReference type="PROSITE-ProRule" id="PRU01248"/>
    </source>
</evidence>
<feature type="domain" description="Core-binding (CB)" evidence="4">
    <location>
        <begin position="1"/>
        <end position="63"/>
    </location>
</feature>
<evidence type="ECO:0000313" key="5">
    <source>
        <dbReference type="EMBL" id="MEE1974319.1"/>
    </source>
</evidence>
<keyword evidence="1" id="KW-0229">DNA integration</keyword>
<gene>
    <name evidence="5" type="ORF">V1H85_17835</name>
</gene>
<name>A0ABU7IMW5_9FLAO</name>
<dbReference type="PROSITE" id="PS51900">
    <property type="entry name" value="CB"/>
    <property type="match status" value="1"/>
</dbReference>
<dbReference type="SUPFAM" id="SSF47823">
    <property type="entry name" value="lambda integrase-like, N-terminal domain"/>
    <property type="match status" value="1"/>
</dbReference>
<keyword evidence="2 3" id="KW-0238">DNA-binding</keyword>
<dbReference type="Proteomes" id="UP001343698">
    <property type="component" value="Unassembled WGS sequence"/>
</dbReference>
<keyword evidence="6" id="KW-1185">Reference proteome</keyword>